<dbReference type="SUPFAM" id="SSF51182">
    <property type="entry name" value="RmlC-like cupins"/>
    <property type="match status" value="1"/>
</dbReference>
<dbReference type="Proteomes" id="UP000007471">
    <property type="component" value="Chromosome"/>
</dbReference>
<dbReference type="GeneID" id="91561076"/>
<feature type="region of interest" description="Disordered" evidence="2">
    <location>
        <begin position="1"/>
        <end position="25"/>
    </location>
</feature>
<dbReference type="AlphaFoldDB" id="E8TB17"/>
<dbReference type="PANTHER" id="PTHR35848">
    <property type="entry name" value="OXALATE-BINDING PROTEIN"/>
    <property type="match status" value="1"/>
</dbReference>
<evidence type="ECO:0000259" key="3">
    <source>
        <dbReference type="Pfam" id="PF07883"/>
    </source>
</evidence>
<dbReference type="GO" id="GO:0046872">
    <property type="term" value="F:metal ion binding"/>
    <property type="evidence" value="ECO:0007669"/>
    <property type="project" value="UniProtKB-KW"/>
</dbReference>
<dbReference type="Gene3D" id="2.60.120.10">
    <property type="entry name" value="Jelly Rolls"/>
    <property type="match status" value="1"/>
</dbReference>
<dbReference type="InterPro" id="IPR051610">
    <property type="entry name" value="GPI/OXD"/>
</dbReference>
<gene>
    <name evidence="4" type="ordered locus">Mesci_4058</name>
</gene>
<dbReference type="PANTHER" id="PTHR35848:SF6">
    <property type="entry name" value="CUPIN TYPE-2 DOMAIN-CONTAINING PROTEIN"/>
    <property type="match status" value="1"/>
</dbReference>
<feature type="compositionally biased region" description="Basic and acidic residues" evidence="2">
    <location>
        <begin position="14"/>
        <end position="25"/>
    </location>
</feature>
<dbReference type="KEGG" id="mci:Mesci_4058"/>
<dbReference type="InterPro" id="IPR014710">
    <property type="entry name" value="RmlC-like_jellyroll"/>
</dbReference>
<evidence type="ECO:0000313" key="5">
    <source>
        <dbReference type="Proteomes" id="UP000007471"/>
    </source>
</evidence>
<dbReference type="eggNOG" id="COG0662">
    <property type="taxonomic scope" value="Bacteria"/>
</dbReference>
<evidence type="ECO:0000256" key="2">
    <source>
        <dbReference type="SAM" id="MobiDB-lite"/>
    </source>
</evidence>
<sequence length="139" mass="15264">MKSDLTGGDQMKSVAHEDQQREQWRAGVETRMHVSASNGASQLCIFEQWVEPTVGAPTHWHPVEEVLTVIAGRAEMWIDDEHTVVTSGQSLVVPANRKHGFKNAGTGTLHIHAVLASPIFEATFDGPAGMVRRWLPTIS</sequence>
<protein>
    <submittedName>
        <fullName evidence="4">Cupin 2 conserved barrel domain protein</fullName>
    </submittedName>
</protein>
<dbReference type="CDD" id="cd02209">
    <property type="entry name" value="cupin_XRE_C"/>
    <property type="match status" value="1"/>
</dbReference>
<dbReference type="STRING" id="765698.Mesci_4058"/>
<dbReference type="Pfam" id="PF07883">
    <property type="entry name" value="Cupin_2"/>
    <property type="match status" value="1"/>
</dbReference>
<dbReference type="RefSeq" id="WP_013531835.1">
    <property type="nucleotide sequence ID" value="NC_014923.1"/>
</dbReference>
<dbReference type="InterPro" id="IPR011051">
    <property type="entry name" value="RmlC_Cupin_sf"/>
</dbReference>
<feature type="domain" description="Cupin type-2" evidence="3">
    <location>
        <begin position="50"/>
        <end position="113"/>
    </location>
</feature>
<organism evidence="4 5">
    <name type="scientific">Mesorhizobium ciceri biovar biserrulae (strain HAMBI 2942 / LMG 23838 / WSM1271)</name>
    <dbReference type="NCBI Taxonomy" id="765698"/>
    <lineage>
        <taxon>Bacteria</taxon>
        <taxon>Pseudomonadati</taxon>
        <taxon>Pseudomonadota</taxon>
        <taxon>Alphaproteobacteria</taxon>
        <taxon>Hyphomicrobiales</taxon>
        <taxon>Phyllobacteriaceae</taxon>
        <taxon>Mesorhizobium</taxon>
    </lineage>
</organism>
<evidence type="ECO:0000256" key="1">
    <source>
        <dbReference type="ARBA" id="ARBA00022723"/>
    </source>
</evidence>
<dbReference type="EMBL" id="CP002447">
    <property type="protein sequence ID" value="ADV13171.1"/>
    <property type="molecule type" value="Genomic_DNA"/>
</dbReference>
<dbReference type="InterPro" id="IPR013096">
    <property type="entry name" value="Cupin_2"/>
</dbReference>
<keyword evidence="1" id="KW-0479">Metal-binding</keyword>
<dbReference type="OrthoDB" id="6058at2"/>
<evidence type="ECO:0000313" key="4">
    <source>
        <dbReference type="EMBL" id="ADV13171.1"/>
    </source>
</evidence>
<accession>E8TB17</accession>
<proteinExistence type="predicted"/>
<reference evidence="5" key="1">
    <citation type="submission" date="2011-01" db="EMBL/GenBank/DDBJ databases">
        <title>Complete sequence of chromosome of Mesorhizobium ciceri bv. biserrulae WSM1271.</title>
        <authorList>
            <person name="Lucas S."/>
            <person name="Copeland A."/>
            <person name="Lapidus A."/>
            <person name="Cheng J.-F."/>
            <person name="Goodwin L."/>
            <person name="Pitluck S."/>
            <person name="Teshima H."/>
            <person name="Detter J.C."/>
            <person name="Han C."/>
            <person name="Tapia R."/>
            <person name="Land M."/>
            <person name="Hauser L."/>
            <person name="Kyrpides N."/>
            <person name="Ivanova N."/>
            <person name="Nandasena K."/>
            <person name="Reeve W.G."/>
            <person name="Howieson J.G."/>
            <person name="O'Hara G."/>
            <person name="Tiwari R.P."/>
            <person name="Woyke T."/>
        </authorList>
    </citation>
    <scope>NUCLEOTIDE SEQUENCE [LARGE SCALE GENOMIC DNA]</scope>
    <source>
        <strain evidence="5">HAMBI 2942 / LMG 23838 / WSM1271</strain>
    </source>
</reference>
<dbReference type="HOGENOM" id="CLU_103066_6_2_5"/>
<name>E8TB17_MESCW</name>